<feature type="transmembrane region" description="Helical" evidence="2">
    <location>
        <begin position="212"/>
        <end position="232"/>
    </location>
</feature>
<dbReference type="EMBL" id="RCDD01000008">
    <property type="protein sequence ID" value="RLK54017.1"/>
    <property type="molecule type" value="Genomic_DNA"/>
</dbReference>
<reference evidence="3 4" key="1">
    <citation type="submission" date="2018-10" db="EMBL/GenBank/DDBJ databases">
        <title>Genomic Encyclopedia of Archaeal and Bacterial Type Strains, Phase II (KMG-II): from individual species to whole genera.</title>
        <authorList>
            <person name="Goeker M."/>
        </authorList>
    </citation>
    <scope>NUCLEOTIDE SEQUENCE [LARGE SCALE GENOMIC DNA]</scope>
    <source>
        <strain evidence="3 4">DSM 45657</strain>
    </source>
</reference>
<evidence type="ECO:0000256" key="2">
    <source>
        <dbReference type="SAM" id="Phobius"/>
    </source>
</evidence>
<accession>A0A421AWM9</accession>
<dbReference type="Proteomes" id="UP000282454">
    <property type="component" value="Unassembled WGS sequence"/>
</dbReference>
<feature type="transmembrane region" description="Helical" evidence="2">
    <location>
        <begin position="148"/>
        <end position="172"/>
    </location>
</feature>
<comment type="caution">
    <text evidence="3">The sequence shown here is derived from an EMBL/GenBank/DDBJ whole genome shotgun (WGS) entry which is preliminary data.</text>
</comment>
<feature type="transmembrane region" description="Helical" evidence="2">
    <location>
        <begin position="179"/>
        <end position="200"/>
    </location>
</feature>
<evidence type="ECO:0000313" key="4">
    <source>
        <dbReference type="Proteomes" id="UP000282454"/>
    </source>
</evidence>
<keyword evidence="2" id="KW-1133">Transmembrane helix</keyword>
<dbReference type="AlphaFoldDB" id="A0A421AWM9"/>
<feature type="region of interest" description="Disordered" evidence="1">
    <location>
        <begin position="246"/>
        <end position="274"/>
    </location>
</feature>
<gene>
    <name evidence="3" type="ORF">CLV68_6018</name>
</gene>
<protein>
    <submittedName>
        <fullName evidence="3">Uncharacterized protein</fullName>
    </submittedName>
</protein>
<name>A0A421AWM9_9PSEU</name>
<sequence>MTTPGQVIPPRPTAGAGIFDSGALLFEDINALSTAQGEDIAAFLVAVGVDAVALAFDVAKLVINPLGSLIAAGLGWVMEHFEPVRTLLTWVAGDPDQAMLTARHMHSLSKSFTQVHEKFGAQRAVIDPWHGLAAEACKKHMDHHHTELAVLAATADAIGYIVHTSAVVVAVVRALVRDLIATLVGDAIAVGLTALALAPITGGTSIAGFLGWLWTSISLTCGKALTAILKAVGLMERSAARMSSLSRVPSAARSNPGHSAAAGHAPASVRPASAAPIRRAESVPVTRVEPAPVPVRRASVSGGLPPGRAYSPPNGWLKGHERLFRQRAPQAWSRYKRSEVRIREHWRKSYPALRKMADLDSSKEYIGWAVKAGTRGAHDMSEIRWSARQGWTAQHNNPHQP</sequence>
<organism evidence="3 4">
    <name type="scientific">Actinokineospora cianjurensis</name>
    <dbReference type="NCBI Taxonomy" id="585224"/>
    <lineage>
        <taxon>Bacteria</taxon>
        <taxon>Bacillati</taxon>
        <taxon>Actinomycetota</taxon>
        <taxon>Actinomycetes</taxon>
        <taxon>Pseudonocardiales</taxon>
        <taxon>Pseudonocardiaceae</taxon>
        <taxon>Actinokineospora</taxon>
    </lineage>
</organism>
<dbReference type="OrthoDB" id="4763957at2"/>
<dbReference type="RefSeq" id="WP_121394337.1">
    <property type="nucleotide sequence ID" value="NZ_RCDD01000008.1"/>
</dbReference>
<keyword evidence="2" id="KW-0472">Membrane</keyword>
<evidence type="ECO:0000256" key="1">
    <source>
        <dbReference type="SAM" id="MobiDB-lite"/>
    </source>
</evidence>
<feature type="compositionally biased region" description="Low complexity" evidence="1">
    <location>
        <begin position="256"/>
        <end position="274"/>
    </location>
</feature>
<proteinExistence type="predicted"/>
<keyword evidence="2" id="KW-0812">Transmembrane</keyword>
<keyword evidence="4" id="KW-1185">Reference proteome</keyword>
<evidence type="ECO:0000313" key="3">
    <source>
        <dbReference type="EMBL" id="RLK54017.1"/>
    </source>
</evidence>